<dbReference type="GO" id="GO:0004519">
    <property type="term" value="F:endonuclease activity"/>
    <property type="evidence" value="ECO:0007669"/>
    <property type="project" value="UniProtKB-KW"/>
</dbReference>
<feature type="signal peptide" evidence="4">
    <location>
        <begin position="1"/>
        <end position="24"/>
    </location>
</feature>
<dbReference type="InterPro" id="IPR002071">
    <property type="entry name" value="Thermonucl_AS"/>
</dbReference>
<comment type="caution">
    <text evidence="7">The sequence shown here is derived from an EMBL/GenBank/DDBJ whole genome shotgun (WGS) entry which is preliminary data.</text>
</comment>
<sequence>MKKGKLIASLSLTVSLIFAGFASANTTLAKTTSPKLVPATVSKNIDGDTIQVKYNGKNETVRMLLIDTPEDVDPRKPVEPYGYTAAKYAKSKLPVGKHIYLQLGKKGYERDKYHRLLAYVYITKTDLYNKDVVKKGYARVAYVYKPNTDHLSELQSAQSYAKSKKLGIWSISGYVTSNGYSLSKSCSYARSNGYSTNGCGITGTKTTNSSSKGTTSSSTKVTGTTLTVKHGQQASITIKTKPGAKGTIQVIYSSGPSKASGLTAKTANSGGYITWSWRVGTSTKPGSYPVIMKANGSTIKKTLIVR</sequence>
<dbReference type="PROSITE" id="PS50830">
    <property type="entry name" value="TNASE_3"/>
    <property type="match status" value="1"/>
</dbReference>
<name>A0A4R5VV89_9BACI</name>
<dbReference type="SMART" id="SM00318">
    <property type="entry name" value="SNc"/>
    <property type="match status" value="1"/>
</dbReference>
<keyword evidence="2" id="KW-0255">Endonuclease</keyword>
<gene>
    <name evidence="7" type="ORF">E2K98_06205</name>
    <name evidence="6" type="ORF">RCG21_14395</name>
</gene>
<dbReference type="EMBL" id="JAVGVR010000001">
    <property type="protein sequence ID" value="MDQ6597535.1"/>
    <property type="molecule type" value="Genomic_DNA"/>
</dbReference>
<evidence type="ECO:0000256" key="3">
    <source>
        <dbReference type="ARBA" id="ARBA00022801"/>
    </source>
</evidence>
<evidence type="ECO:0000256" key="1">
    <source>
        <dbReference type="ARBA" id="ARBA00022722"/>
    </source>
</evidence>
<protein>
    <submittedName>
        <fullName evidence="6 7">Nuclease</fullName>
    </submittedName>
</protein>
<dbReference type="Proteomes" id="UP000295132">
    <property type="component" value="Unassembled WGS sequence"/>
</dbReference>
<dbReference type="InterPro" id="IPR035437">
    <property type="entry name" value="SNase_OB-fold_sf"/>
</dbReference>
<organism evidence="7 8">
    <name type="scientific">Bacillus salipaludis</name>
    <dbReference type="NCBI Taxonomy" id="2547811"/>
    <lineage>
        <taxon>Bacteria</taxon>
        <taxon>Bacillati</taxon>
        <taxon>Bacillota</taxon>
        <taxon>Bacilli</taxon>
        <taxon>Bacillales</taxon>
        <taxon>Bacillaceae</taxon>
        <taxon>Bacillus</taxon>
    </lineage>
</organism>
<reference evidence="6" key="2">
    <citation type="submission" date="2023-08" db="EMBL/GenBank/DDBJ databases">
        <title>Nitrogen cycling bacteria in agricultural field soils.</title>
        <authorList>
            <person name="Jang J."/>
        </authorList>
    </citation>
    <scope>NUCLEOTIDE SEQUENCE</scope>
    <source>
        <strain evidence="6">PS3-36</strain>
    </source>
</reference>
<dbReference type="RefSeq" id="WP_133333391.1">
    <property type="nucleotide sequence ID" value="NZ_JAVGVR010000001.1"/>
</dbReference>
<dbReference type="InterPro" id="IPR016071">
    <property type="entry name" value="Staphylococal_nuclease_OB-fold"/>
</dbReference>
<evidence type="ECO:0000313" key="8">
    <source>
        <dbReference type="Proteomes" id="UP000295132"/>
    </source>
</evidence>
<keyword evidence="1" id="KW-0540">Nuclease</keyword>
<dbReference type="GO" id="GO:0016787">
    <property type="term" value="F:hydrolase activity"/>
    <property type="evidence" value="ECO:0007669"/>
    <property type="project" value="UniProtKB-KW"/>
</dbReference>
<evidence type="ECO:0000313" key="6">
    <source>
        <dbReference type="EMBL" id="MDQ6597535.1"/>
    </source>
</evidence>
<evidence type="ECO:0000256" key="2">
    <source>
        <dbReference type="ARBA" id="ARBA00022759"/>
    </source>
</evidence>
<keyword evidence="3" id="KW-0378">Hydrolase</keyword>
<dbReference type="GO" id="GO:0003676">
    <property type="term" value="F:nucleic acid binding"/>
    <property type="evidence" value="ECO:0007669"/>
    <property type="project" value="InterPro"/>
</dbReference>
<dbReference type="Proteomes" id="UP001178888">
    <property type="component" value="Unassembled WGS sequence"/>
</dbReference>
<dbReference type="EMBL" id="SMYO01000003">
    <property type="protein sequence ID" value="TDK63045.1"/>
    <property type="molecule type" value="Genomic_DNA"/>
</dbReference>
<evidence type="ECO:0000259" key="5">
    <source>
        <dbReference type="PROSITE" id="PS50830"/>
    </source>
</evidence>
<feature type="domain" description="TNase-like" evidence="5">
    <location>
        <begin position="35"/>
        <end position="171"/>
    </location>
</feature>
<accession>A0A4R5VV89</accession>
<reference evidence="7 8" key="1">
    <citation type="submission" date="2019-03" db="EMBL/GenBank/DDBJ databases">
        <title>Bacillus niacini sp. nov. a Nicotinate-Metabolizing Mesophile Isolated from Soil.</title>
        <authorList>
            <person name="Zhang G."/>
        </authorList>
    </citation>
    <scope>NUCLEOTIDE SEQUENCE [LARGE SCALE GENOMIC DNA]</scope>
    <source>
        <strain evidence="7 8">WN066</strain>
    </source>
</reference>
<proteinExistence type="predicted"/>
<dbReference type="Gene3D" id="2.40.50.90">
    <property type="match status" value="1"/>
</dbReference>
<dbReference type="PANTHER" id="PTHR12302">
    <property type="entry name" value="EBNA2 BINDING PROTEIN P100"/>
    <property type="match status" value="1"/>
</dbReference>
<dbReference type="PROSITE" id="PS01123">
    <property type="entry name" value="TNASE_1"/>
    <property type="match status" value="1"/>
</dbReference>
<dbReference type="PANTHER" id="PTHR12302:SF3">
    <property type="entry name" value="SERINE_THREONINE-PROTEIN KINASE 31"/>
    <property type="match status" value="1"/>
</dbReference>
<evidence type="ECO:0000313" key="7">
    <source>
        <dbReference type="EMBL" id="TDK63045.1"/>
    </source>
</evidence>
<keyword evidence="9" id="KW-1185">Reference proteome</keyword>
<evidence type="ECO:0000256" key="4">
    <source>
        <dbReference type="SAM" id="SignalP"/>
    </source>
</evidence>
<dbReference type="SUPFAM" id="SSF50199">
    <property type="entry name" value="Staphylococcal nuclease"/>
    <property type="match status" value="1"/>
</dbReference>
<keyword evidence="4" id="KW-0732">Signal</keyword>
<evidence type="ECO:0000313" key="9">
    <source>
        <dbReference type="Proteomes" id="UP001178888"/>
    </source>
</evidence>
<dbReference type="AlphaFoldDB" id="A0A4R5VV89"/>
<dbReference type="Pfam" id="PF00565">
    <property type="entry name" value="SNase"/>
    <property type="match status" value="1"/>
</dbReference>
<feature type="chain" id="PRO_5044608857" evidence="4">
    <location>
        <begin position="25"/>
        <end position="306"/>
    </location>
</feature>